<dbReference type="PROSITE" id="PS51459">
    <property type="entry name" value="FIDO"/>
    <property type="match status" value="1"/>
</dbReference>
<dbReference type="InterPro" id="IPR003812">
    <property type="entry name" value="Fido"/>
</dbReference>
<protein>
    <submittedName>
        <fullName evidence="4">Cell filamentation protein Fic</fullName>
    </submittedName>
</protein>
<dbReference type="RefSeq" id="WP_099438746.1">
    <property type="nucleotide sequence ID" value="NZ_CP024091.1"/>
</dbReference>
<dbReference type="GO" id="GO:0005524">
    <property type="term" value="F:ATP binding"/>
    <property type="evidence" value="ECO:0007669"/>
    <property type="project" value="UniProtKB-KW"/>
</dbReference>
<dbReference type="InterPro" id="IPR036597">
    <property type="entry name" value="Fido-like_dom_sf"/>
</dbReference>
<feature type="binding site" evidence="2">
    <location>
        <begin position="248"/>
        <end position="249"/>
    </location>
    <ligand>
        <name>ATP</name>
        <dbReference type="ChEBI" id="CHEBI:30616"/>
    </ligand>
</feature>
<accession>A0A2D1U5C6</accession>
<dbReference type="PANTHER" id="PTHR13504:SF33">
    <property type="entry name" value="FIC FAMILY PROTEIN"/>
    <property type="match status" value="1"/>
</dbReference>
<dbReference type="OrthoDB" id="9814400at2"/>
<dbReference type="AlphaFoldDB" id="A0A2D1U5C6"/>
<proteinExistence type="predicted"/>
<feature type="active site" evidence="1">
    <location>
        <position position="207"/>
    </location>
</feature>
<dbReference type="KEGG" id="pgs:CPT03_10155"/>
<dbReference type="InterPro" id="IPR025230">
    <property type="entry name" value="DUF4172"/>
</dbReference>
<dbReference type="InterPro" id="IPR036388">
    <property type="entry name" value="WH-like_DNA-bd_sf"/>
</dbReference>
<keyword evidence="5" id="KW-1185">Reference proteome</keyword>
<feature type="domain" description="Fido" evidence="3">
    <location>
        <begin position="114"/>
        <end position="270"/>
    </location>
</feature>
<dbReference type="SUPFAM" id="SSF140931">
    <property type="entry name" value="Fic-like"/>
    <property type="match status" value="1"/>
</dbReference>
<keyword evidence="2" id="KW-0547">Nucleotide-binding</keyword>
<evidence type="ECO:0000313" key="4">
    <source>
        <dbReference type="EMBL" id="ATP56811.1"/>
    </source>
</evidence>
<dbReference type="Pfam" id="PF13776">
    <property type="entry name" value="DUF4172"/>
    <property type="match status" value="1"/>
</dbReference>
<sequence length="370" mass="41829">MKYNWELPDWPNFKVQLNKTEALLYEFALKTGEVNGILQTLPQNIQQEALLQIMISEAVKTSEIEGEFLSRQEVMSSIRNNLGLNIPSDIVHDRRAAGIGKLMIDVRNSFNNPLTKETIWEWHIALLGSSNRITIGAWRKGDEPMQVISGRIGNEIAHFEAPPSNRVPNEMEYFIDWFNETAPGGSREINSAPVRSAIAHLYFESIHPLEDGNGRIGRAIAEKALSQTLGRPVLLSLSETIEMDRPAYYAALKKAQQNNDISEWVNYFVSVTLTAQLKAKALVNFTLQKTRFFDKYKERLNSRQHKAIMKMLEMGIEGFKGGMTAKKYMSITKTSKATATRDLQVLSDLEILIAKGSGRSVHYDLNLKLI</sequence>
<dbReference type="Proteomes" id="UP000223749">
    <property type="component" value="Chromosome"/>
</dbReference>
<organism evidence="4 5">
    <name type="scientific">Pedobacter ginsengisoli</name>
    <dbReference type="NCBI Taxonomy" id="363852"/>
    <lineage>
        <taxon>Bacteria</taxon>
        <taxon>Pseudomonadati</taxon>
        <taxon>Bacteroidota</taxon>
        <taxon>Sphingobacteriia</taxon>
        <taxon>Sphingobacteriales</taxon>
        <taxon>Sphingobacteriaceae</taxon>
        <taxon>Pedobacter</taxon>
    </lineage>
</organism>
<dbReference type="Pfam" id="PF02661">
    <property type="entry name" value="Fic"/>
    <property type="match status" value="1"/>
</dbReference>
<keyword evidence="2" id="KW-0067">ATP-binding</keyword>
<evidence type="ECO:0000259" key="3">
    <source>
        <dbReference type="PROSITE" id="PS51459"/>
    </source>
</evidence>
<reference evidence="4 5" key="1">
    <citation type="submission" date="2017-10" db="EMBL/GenBank/DDBJ databases">
        <title>Whole genome of Pedobacter ginsengisoli T01R-27 isolated from tomato rhizosphere.</title>
        <authorList>
            <person name="Weon H.-Y."/>
            <person name="Lee S.A."/>
            <person name="Sang M.K."/>
            <person name="Song J."/>
        </authorList>
    </citation>
    <scope>NUCLEOTIDE SEQUENCE [LARGE SCALE GENOMIC DNA]</scope>
    <source>
        <strain evidence="4 5">T01R-27</strain>
    </source>
</reference>
<evidence type="ECO:0000256" key="2">
    <source>
        <dbReference type="PIRSR" id="PIRSR640198-2"/>
    </source>
</evidence>
<evidence type="ECO:0000256" key="1">
    <source>
        <dbReference type="PIRSR" id="PIRSR640198-1"/>
    </source>
</evidence>
<dbReference type="EMBL" id="CP024091">
    <property type="protein sequence ID" value="ATP56811.1"/>
    <property type="molecule type" value="Genomic_DNA"/>
</dbReference>
<evidence type="ECO:0000313" key="5">
    <source>
        <dbReference type="Proteomes" id="UP000223749"/>
    </source>
</evidence>
<dbReference type="Gene3D" id="1.10.3290.10">
    <property type="entry name" value="Fido-like domain"/>
    <property type="match status" value="1"/>
</dbReference>
<feature type="binding site" evidence="2">
    <location>
        <begin position="211"/>
        <end position="218"/>
    </location>
    <ligand>
        <name>ATP</name>
        <dbReference type="ChEBI" id="CHEBI:30616"/>
    </ligand>
</feature>
<dbReference type="InterPro" id="IPR040198">
    <property type="entry name" value="Fido_containing"/>
</dbReference>
<name>A0A2D1U5C6_9SPHI</name>
<dbReference type="Gene3D" id="1.10.10.10">
    <property type="entry name" value="Winged helix-like DNA-binding domain superfamily/Winged helix DNA-binding domain"/>
    <property type="match status" value="1"/>
</dbReference>
<dbReference type="PANTHER" id="PTHR13504">
    <property type="entry name" value="FIDO DOMAIN-CONTAINING PROTEIN DDB_G0283145"/>
    <property type="match status" value="1"/>
</dbReference>
<gene>
    <name evidence="4" type="ORF">CPT03_10155</name>
</gene>